<reference evidence="2 3" key="1">
    <citation type="submission" date="2019-08" db="EMBL/GenBank/DDBJ databases">
        <title>Lewinella sp. strain SSH13 Genome sequencing and assembly.</title>
        <authorList>
            <person name="Kim I."/>
        </authorList>
    </citation>
    <scope>NUCLEOTIDE SEQUENCE [LARGE SCALE GENOMIC DNA]</scope>
    <source>
        <strain evidence="2 3">SSH13</strain>
    </source>
</reference>
<feature type="signal peptide" evidence="1">
    <location>
        <begin position="1"/>
        <end position="20"/>
    </location>
</feature>
<proteinExistence type="predicted"/>
<protein>
    <submittedName>
        <fullName evidence="2">Uncharacterized protein</fullName>
    </submittedName>
</protein>
<dbReference type="RefSeq" id="WP_147930659.1">
    <property type="nucleotide sequence ID" value="NZ_VOXD01000013.1"/>
</dbReference>
<evidence type="ECO:0000256" key="1">
    <source>
        <dbReference type="SAM" id="SignalP"/>
    </source>
</evidence>
<accession>A0A5C7FT12</accession>
<keyword evidence="3" id="KW-1185">Reference proteome</keyword>
<gene>
    <name evidence="2" type="ORF">FUA23_10315</name>
</gene>
<evidence type="ECO:0000313" key="2">
    <source>
        <dbReference type="EMBL" id="TXF89585.1"/>
    </source>
</evidence>
<dbReference type="Proteomes" id="UP000321907">
    <property type="component" value="Unassembled WGS sequence"/>
</dbReference>
<dbReference type="EMBL" id="VOXD01000013">
    <property type="protein sequence ID" value="TXF89585.1"/>
    <property type="molecule type" value="Genomic_DNA"/>
</dbReference>
<keyword evidence="1" id="KW-0732">Signal</keyword>
<sequence length="198" mass="22371">MKTFSLPFLMLLLLSVVTYSGCGDDDGSGNFTADSLRYDGEQASAPFNGEGYNTFAAYFPTQETQPYTGRRLEKISFYLQSIPTSTVVYVYAEGSDERSPGAERYRFDLTQRIRNTGWYEHTITDDVIDIRENEGLWIAVETDLPTNQFQAMGCDNGANYNPNGDRFLPPTGNTWTSFNEITGTEQIHWNIRGFLAEE</sequence>
<dbReference type="OrthoDB" id="1494605at2"/>
<feature type="chain" id="PRO_5022974352" evidence="1">
    <location>
        <begin position="21"/>
        <end position="198"/>
    </location>
</feature>
<name>A0A5C7FT12_9BACT</name>
<evidence type="ECO:0000313" key="3">
    <source>
        <dbReference type="Proteomes" id="UP000321907"/>
    </source>
</evidence>
<dbReference type="AlphaFoldDB" id="A0A5C7FT12"/>
<comment type="caution">
    <text evidence="2">The sequence shown here is derived from an EMBL/GenBank/DDBJ whole genome shotgun (WGS) entry which is preliminary data.</text>
</comment>
<organism evidence="2 3">
    <name type="scientific">Neolewinella aurantiaca</name>
    <dbReference type="NCBI Taxonomy" id="2602767"/>
    <lineage>
        <taxon>Bacteria</taxon>
        <taxon>Pseudomonadati</taxon>
        <taxon>Bacteroidota</taxon>
        <taxon>Saprospiria</taxon>
        <taxon>Saprospirales</taxon>
        <taxon>Lewinellaceae</taxon>
        <taxon>Neolewinella</taxon>
    </lineage>
</organism>